<dbReference type="WBParaSite" id="TCONS_00015046.p1">
    <property type="protein sequence ID" value="TCONS_00015046.p1"/>
    <property type="gene ID" value="XLOC_010257"/>
</dbReference>
<sequence length="347" mass="39555">MKKLKRRISIAFKGSSNDSTKNQDINMNSMASCLANDIDIIHVSQNQHGGNNYSSNNGTAIFMERQNTPGNSIYHNGWNLSTSINQLTDIYGNDTYYNNNKYVYSQENNNRYSQFIPCCYSSYININQFDKNNGNYRLPNYYMYKGNANNNSNEIKKDNNHPIQGIYYPQKLGYQNKPSNDCSDSTKFKLSRFSNNNLRNINGSRVITRPASIAALSNSSFSFSSSQDISSHYGGTNINISMNKISSQETSRNSFIEDNLKNSKEVQQLKKELSKDKFKIKSSNEDEISKPKIIMRNKKSNINGFGKEKIKKDRISSWCVSKLLPSKLAISFSNSTHLRMSKISIIY</sequence>
<evidence type="ECO:0000313" key="2">
    <source>
        <dbReference type="WBParaSite" id="TCONS_00015046.p1"/>
    </source>
</evidence>
<evidence type="ECO:0000313" key="1">
    <source>
        <dbReference type="Proteomes" id="UP000035681"/>
    </source>
</evidence>
<proteinExistence type="predicted"/>
<name>A0AAF5DNX8_STRER</name>
<organism evidence="1 2">
    <name type="scientific">Strongyloides stercoralis</name>
    <name type="common">Threadworm</name>
    <dbReference type="NCBI Taxonomy" id="6248"/>
    <lineage>
        <taxon>Eukaryota</taxon>
        <taxon>Metazoa</taxon>
        <taxon>Ecdysozoa</taxon>
        <taxon>Nematoda</taxon>
        <taxon>Chromadorea</taxon>
        <taxon>Rhabditida</taxon>
        <taxon>Tylenchina</taxon>
        <taxon>Panagrolaimomorpha</taxon>
        <taxon>Strongyloidoidea</taxon>
        <taxon>Strongyloididae</taxon>
        <taxon>Strongyloides</taxon>
    </lineage>
</organism>
<dbReference type="Proteomes" id="UP000035681">
    <property type="component" value="Unplaced"/>
</dbReference>
<reference evidence="2" key="1">
    <citation type="submission" date="2024-02" db="UniProtKB">
        <authorList>
            <consortium name="WormBaseParasite"/>
        </authorList>
    </citation>
    <scope>IDENTIFICATION</scope>
</reference>
<dbReference type="AlphaFoldDB" id="A0AAF5DNX8"/>
<protein>
    <submittedName>
        <fullName evidence="2">Uncharacterized protein</fullName>
    </submittedName>
</protein>
<accession>A0AAF5DNX8</accession>
<keyword evidence="1" id="KW-1185">Reference proteome</keyword>